<comment type="caution">
    <text evidence="2">The sequence shown here is derived from an EMBL/GenBank/DDBJ whole genome shotgun (WGS) entry which is preliminary data.</text>
</comment>
<dbReference type="Proteomes" id="UP001153954">
    <property type="component" value="Unassembled WGS sequence"/>
</dbReference>
<accession>A0AAU9UC10</accession>
<evidence type="ECO:0000313" key="2">
    <source>
        <dbReference type="EMBL" id="CAH2095553.1"/>
    </source>
</evidence>
<proteinExistence type="predicted"/>
<protein>
    <submittedName>
        <fullName evidence="2">Uncharacterized protein</fullName>
    </submittedName>
</protein>
<gene>
    <name evidence="2" type="ORF">EEDITHA_LOCUS10991</name>
</gene>
<evidence type="ECO:0000313" key="3">
    <source>
        <dbReference type="Proteomes" id="UP001153954"/>
    </source>
</evidence>
<feature type="chain" id="PRO_5043583460" evidence="1">
    <location>
        <begin position="20"/>
        <end position="507"/>
    </location>
</feature>
<evidence type="ECO:0000256" key="1">
    <source>
        <dbReference type="SAM" id="SignalP"/>
    </source>
</evidence>
<keyword evidence="1" id="KW-0732">Signal</keyword>
<dbReference type="EMBL" id="CAKOGL010000015">
    <property type="protein sequence ID" value="CAH2095553.1"/>
    <property type="molecule type" value="Genomic_DNA"/>
</dbReference>
<name>A0AAU9UC10_EUPED</name>
<dbReference type="AlphaFoldDB" id="A0AAU9UC10"/>
<feature type="signal peptide" evidence="1">
    <location>
        <begin position="1"/>
        <end position="19"/>
    </location>
</feature>
<sequence>MVRPITTFTFVYLFVIAFGEEPENKTIANYDPSELLLKIFNLNDTVPRVSSLQGNSLFLSDNNEDKNYSYKNAVRFSDDIYDNYPETDHGQIGTQDFFKYQDNKDFLNKKKRRKRKPKQQHYGLLNQAVRPNLGFNGIPNAGYGGQYDRPPRPRPSIASGALSAVTDALSSIALNDEYQCVARLLCEAAGGGALGSSGILQTISGLQPLLTLLSAYNGISTNPLFVFGRAVFLGMSSNGNTASCRYAYPLCPTDPERLVHYLNNHNGGFFRFFNSPQQGQQNIEQFYSQLSQSYGLNQQQSYGFYNPNSQSHGLQTHNPYSNYGQHNYGFAFPYNDNNIRFKNSDYNKNVDEIQRRIQNKPIITAYDDSFNTRWTFPGTIENTRINYINSDIFTDSNYANTKREVNSLKFPENNNEETKANIEYDRNTRGFIFPEFHSNRQYKYYNNLKTNDDYNNRIYNQYYINKNTHNVNNDDDVRGVRTVYVIRGNGDPNNPEIIKLKPGETLQ</sequence>
<organism evidence="2 3">
    <name type="scientific">Euphydryas editha</name>
    <name type="common">Edith's checkerspot</name>
    <dbReference type="NCBI Taxonomy" id="104508"/>
    <lineage>
        <taxon>Eukaryota</taxon>
        <taxon>Metazoa</taxon>
        <taxon>Ecdysozoa</taxon>
        <taxon>Arthropoda</taxon>
        <taxon>Hexapoda</taxon>
        <taxon>Insecta</taxon>
        <taxon>Pterygota</taxon>
        <taxon>Neoptera</taxon>
        <taxon>Endopterygota</taxon>
        <taxon>Lepidoptera</taxon>
        <taxon>Glossata</taxon>
        <taxon>Ditrysia</taxon>
        <taxon>Papilionoidea</taxon>
        <taxon>Nymphalidae</taxon>
        <taxon>Nymphalinae</taxon>
        <taxon>Euphydryas</taxon>
    </lineage>
</organism>
<reference evidence="2" key="1">
    <citation type="submission" date="2022-03" db="EMBL/GenBank/DDBJ databases">
        <authorList>
            <person name="Tunstrom K."/>
        </authorList>
    </citation>
    <scope>NUCLEOTIDE SEQUENCE</scope>
</reference>
<keyword evidence="3" id="KW-1185">Reference proteome</keyword>